<feature type="compositionally biased region" description="Low complexity" evidence="1">
    <location>
        <begin position="51"/>
        <end position="65"/>
    </location>
</feature>
<feature type="compositionally biased region" description="Low complexity" evidence="1">
    <location>
        <begin position="32"/>
        <end position="43"/>
    </location>
</feature>
<dbReference type="RefSeq" id="XP_036726100.1">
    <property type="nucleotide sequence ID" value="XM_036870205.1"/>
</dbReference>
<evidence type="ECO:0000313" key="2">
    <source>
        <dbReference type="Proteomes" id="UP000694857"/>
    </source>
</evidence>
<reference evidence="2" key="1">
    <citation type="submission" date="2024-06" db="UniProtKB">
        <authorList>
            <consortium name="RefSeq"/>
        </authorList>
    </citation>
    <scope>NUCLEOTIDE SEQUENCE [LARGE SCALE GENOMIC DNA]</scope>
</reference>
<protein>
    <submittedName>
        <fullName evidence="3">Uncharacterized protein LOC118904308</fullName>
    </submittedName>
</protein>
<keyword evidence="2" id="KW-1185">Reference proteome</keyword>
<feature type="region of interest" description="Disordered" evidence="1">
    <location>
        <begin position="219"/>
        <end position="249"/>
    </location>
</feature>
<feature type="region of interest" description="Disordered" evidence="1">
    <location>
        <begin position="1"/>
        <end position="129"/>
    </location>
</feature>
<dbReference type="Proteomes" id="UP000694857">
    <property type="component" value="Chromosome 11"/>
</dbReference>
<dbReference type="KEGG" id="bmus:118904308"/>
<feature type="compositionally biased region" description="Low complexity" evidence="1">
    <location>
        <begin position="100"/>
        <end position="111"/>
    </location>
</feature>
<dbReference type="OrthoDB" id="9684574at2759"/>
<evidence type="ECO:0000256" key="1">
    <source>
        <dbReference type="SAM" id="MobiDB-lite"/>
    </source>
</evidence>
<organism evidence="2 3">
    <name type="scientific">Balaenoptera musculus</name>
    <name type="common">Blue whale</name>
    <dbReference type="NCBI Taxonomy" id="9771"/>
    <lineage>
        <taxon>Eukaryota</taxon>
        <taxon>Metazoa</taxon>
        <taxon>Chordata</taxon>
        <taxon>Craniata</taxon>
        <taxon>Vertebrata</taxon>
        <taxon>Euteleostomi</taxon>
        <taxon>Mammalia</taxon>
        <taxon>Eutheria</taxon>
        <taxon>Laurasiatheria</taxon>
        <taxon>Artiodactyla</taxon>
        <taxon>Whippomorpha</taxon>
        <taxon>Cetacea</taxon>
        <taxon>Mysticeti</taxon>
        <taxon>Balaenopteridae</taxon>
        <taxon>Balaenoptera</taxon>
    </lineage>
</organism>
<name>A0A8B8Z1X3_BALMU</name>
<dbReference type="GeneID" id="118904308"/>
<gene>
    <name evidence="3" type="primary">LOC118904308</name>
</gene>
<proteinExistence type="predicted"/>
<dbReference type="AlphaFoldDB" id="A0A8B8Z1X3"/>
<evidence type="ECO:0000313" key="3">
    <source>
        <dbReference type="RefSeq" id="XP_036726100.1"/>
    </source>
</evidence>
<sequence>MRGSPSRVSPAGPLRLRTRRSPCSVGGFPGVARAPRSLLPGLRAARRPSRGRSPARPSVSAPGSSLPCSEVRDLPELSGRGGWRRSCLTAGRGGHRLRGARPAARGPGRAQPRLRPRERDPRTRRGQKLFGGASIKAEGAAASLPLPPDTPRRQLTHLNAPILNLSVAPGSLSRARPHRPATQLCSHHLNDPLRNPTASSWSTRDTHCRVHAVLRSLAAPAAASRSRRPRHPGALMLSPGSPPPHTFPRQRTRSLQLAVSAAVSTPNIQLPRTVPPGGSGTHPLTGSETELITVFLETGLVQTAPH</sequence>
<reference evidence="3" key="2">
    <citation type="submission" date="2025-08" db="UniProtKB">
        <authorList>
            <consortium name="RefSeq"/>
        </authorList>
    </citation>
    <scope>IDENTIFICATION</scope>
    <source>
        <tissue evidence="3">Epidermis and Blubber</tissue>
    </source>
</reference>
<accession>A0A8B8Z1X3</accession>